<dbReference type="AlphaFoldDB" id="A0A9X3BRE3"/>
<dbReference type="PANTHER" id="PTHR30576">
    <property type="entry name" value="COLANIC BIOSYNTHESIS UDP-GLUCOSE LIPID CARRIER TRANSFERASE"/>
    <property type="match status" value="1"/>
</dbReference>
<dbReference type="GO" id="GO:0016780">
    <property type="term" value="F:phosphotransferase activity, for other substituted phosphate groups"/>
    <property type="evidence" value="ECO:0007669"/>
    <property type="project" value="TreeGrafter"/>
</dbReference>
<dbReference type="Pfam" id="PF02397">
    <property type="entry name" value="Bac_transf"/>
    <property type="match status" value="1"/>
</dbReference>
<dbReference type="EMBL" id="JACKRN010000872">
    <property type="protein sequence ID" value="MCV7073467.1"/>
    <property type="molecule type" value="Genomic_DNA"/>
</dbReference>
<keyword evidence="4 7" id="KW-0812">Transmembrane</keyword>
<reference evidence="9" key="1">
    <citation type="submission" date="2020-07" db="EMBL/GenBank/DDBJ databases">
        <authorList>
            <person name="Pettersson B.M.F."/>
            <person name="Behra P.R.K."/>
            <person name="Ramesh M."/>
            <person name="Das S."/>
            <person name="Dasgupta S."/>
            <person name="Kirsebom L.A."/>
        </authorList>
    </citation>
    <scope>NUCLEOTIDE SEQUENCE</scope>
    <source>
        <strain evidence="9">DSM 45406</strain>
    </source>
</reference>
<feature type="transmembrane region" description="Helical" evidence="7">
    <location>
        <begin position="151"/>
        <end position="169"/>
    </location>
</feature>
<sequence>MCKCSTISPGSRLNGSSARAQAKATDQLTHLPLNCRSSRQINIRGWQFAIAGGSAHLELDLSVPFRGSAHAARHEAIGVHAERASDDAAAGARAPLVVEKPTLWRRAIEYLRNEGGYVAVTVGLDIWAGFLSVSLAHAWLNQIDTRGTYTWSWVFIPILIAILATRGLYKRRLGDRFLDEFEPVETSAAVAALLALAVIVAVIPPIPVGEVAPPYVRPSELMLKIWICAAVLVPAVRFCRSLTQRYLRRKYRFGKRAIIVGSGPIAHQIITRMQQVPDYGLRPVGIIDDTRPAAVETEGVPYLGTTDNLERAVVTSGAEKLIIAHSSVPDEQLSALAQRAHHLGMKVRVVPRMMDAVGVGATIEHMGGIPLMVLAHTNPKGWQFALKHTMDRTFASVGLLLISPLFLTLMLLVRLSSPGPIFFGQDRIGRDGKVFQCLKFRSMRPADPAAEAFQVKDGSAPGGVEGEDRRTWIGKIMRKTSMDELPQLLNVIRGDMSLVGPRPERPEFVELFEMQIRRYGDRHRVKAGMTGWAQVHGLRGQTSIADRAEFDNFYIENWSILLDLKTLALTVLAVLKSAE</sequence>
<reference evidence="9" key="2">
    <citation type="journal article" date="2022" name="BMC Genomics">
        <title>Comparative genome analysis of mycobacteria focusing on tRNA and non-coding RNA.</title>
        <authorList>
            <person name="Behra P.R.K."/>
            <person name="Pettersson B.M.F."/>
            <person name="Ramesh M."/>
            <person name="Das S."/>
            <person name="Dasgupta S."/>
            <person name="Kirsebom L.A."/>
        </authorList>
    </citation>
    <scope>NUCLEOTIDE SEQUENCE</scope>
    <source>
        <strain evidence="9">DSM 45406</strain>
    </source>
</reference>
<evidence type="ECO:0000259" key="8">
    <source>
        <dbReference type="Pfam" id="PF02397"/>
    </source>
</evidence>
<dbReference type="Gene3D" id="3.40.50.720">
    <property type="entry name" value="NAD(P)-binding Rossmann-like Domain"/>
    <property type="match status" value="1"/>
</dbReference>
<feature type="transmembrane region" description="Helical" evidence="7">
    <location>
        <begin position="115"/>
        <end position="139"/>
    </location>
</feature>
<comment type="similarity">
    <text evidence="2">Belongs to the bacterial sugar transferase family.</text>
</comment>
<evidence type="ECO:0000256" key="2">
    <source>
        <dbReference type="ARBA" id="ARBA00006464"/>
    </source>
</evidence>
<dbReference type="Pfam" id="PF13727">
    <property type="entry name" value="CoA_binding_3"/>
    <property type="match status" value="1"/>
</dbReference>
<feature type="domain" description="Bacterial sugar transferase" evidence="8">
    <location>
        <begin position="387"/>
        <end position="576"/>
    </location>
</feature>
<evidence type="ECO:0000313" key="9">
    <source>
        <dbReference type="EMBL" id="MCV7073467.1"/>
    </source>
</evidence>
<dbReference type="Proteomes" id="UP001140272">
    <property type="component" value="Unassembled WGS sequence"/>
</dbReference>
<dbReference type="InterPro" id="IPR017475">
    <property type="entry name" value="EPS_sugar_tfrase"/>
</dbReference>
<evidence type="ECO:0000256" key="6">
    <source>
        <dbReference type="ARBA" id="ARBA00023136"/>
    </source>
</evidence>
<evidence type="ECO:0000313" key="10">
    <source>
        <dbReference type="Proteomes" id="UP001140272"/>
    </source>
</evidence>
<evidence type="ECO:0000256" key="1">
    <source>
        <dbReference type="ARBA" id="ARBA00004141"/>
    </source>
</evidence>
<comment type="caution">
    <text evidence="9">The sequence shown here is derived from an EMBL/GenBank/DDBJ whole genome shotgun (WGS) entry which is preliminary data.</text>
</comment>
<protein>
    <submittedName>
        <fullName evidence="9">Sugar transferase</fullName>
    </submittedName>
</protein>
<feature type="transmembrane region" description="Helical" evidence="7">
    <location>
        <begin position="221"/>
        <end position="239"/>
    </location>
</feature>
<dbReference type="NCBIfam" id="TIGR03025">
    <property type="entry name" value="EPS_sugtrans"/>
    <property type="match status" value="1"/>
</dbReference>
<feature type="transmembrane region" description="Helical" evidence="7">
    <location>
        <begin position="190"/>
        <end position="209"/>
    </location>
</feature>
<evidence type="ECO:0000256" key="4">
    <source>
        <dbReference type="ARBA" id="ARBA00022692"/>
    </source>
</evidence>
<gene>
    <name evidence="9" type="ORF">H7H73_27280</name>
</gene>
<dbReference type="InterPro" id="IPR003362">
    <property type="entry name" value="Bact_transf"/>
</dbReference>
<evidence type="ECO:0000256" key="7">
    <source>
        <dbReference type="SAM" id="Phobius"/>
    </source>
</evidence>
<dbReference type="InterPro" id="IPR036291">
    <property type="entry name" value="NAD(P)-bd_dom_sf"/>
</dbReference>
<evidence type="ECO:0000256" key="3">
    <source>
        <dbReference type="ARBA" id="ARBA00022679"/>
    </source>
</evidence>
<organism evidence="9 10">
    <name type="scientific">Mycolicibacterium rufum</name>
    <dbReference type="NCBI Taxonomy" id="318424"/>
    <lineage>
        <taxon>Bacteria</taxon>
        <taxon>Bacillati</taxon>
        <taxon>Actinomycetota</taxon>
        <taxon>Actinomycetes</taxon>
        <taxon>Mycobacteriales</taxon>
        <taxon>Mycobacteriaceae</taxon>
        <taxon>Mycolicibacterium</taxon>
    </lineage>
</organism>
<comment type="subcellular location">
    <subcellularLocation>
        <location evidence="1">Membrane</location>
        <topology evidence="1">Multi-pass membrane protein</topology>
    </subcellularLocation>
</comment>
<keyword evidence="6 7" id="KW-0472">Membrane</keyword>
<dbReference type="PANTHER" id="PTHR30576:SF0">
    <property type="entry name" value="UNDECAPRENYL-PHOSPHATE N-ACETYLGALACTOSAMINYL 1-PHOSPHATE TRANSFERASE-RELATED"/>
    <property type="match status" value="1"/>
</dbReference>
<keyword evidence="3 9" id="KW-0808">Transferase</keyword>
<keyword evidence="5 7" id="KW-1133">Transmembrane helix</keyword>
<proteinExistence type="inferred from homology"/>
<name>A0A9X3BRE3_9MYCO</name>
<evidence type="ECO:0000256" key="5">
    <source>
        <dbReference type="ARBA" id="ARBA00022989"/>
    </source>
</evidence>
<feature type="transmembrane region" description="Helical" evidence="7">
    <location>
        <begin position="394"/>
        <end position="413"/>
    </location>
</feature>
<accession>A0A9X3BRE3</accession>
<dbReference type="GO" id="GO:0016020">
    <property type="term" value="C:membrane"/>
    <property type="evidence" value="ECO:0007669"/>
    <property type="project" value="UniProtKB-SubCell"/>
</dbReference>
<dbReference type="SUPFAM" id="SSF51735">
    <property type="entry name" value="NAD(P)-binding Rossmann-fold domains"/>
    <property type="match status" value="1"/>
</dbReference>